<keyword evidence="1" id="KW-1133">Transmembrane helix</keyword>
<dbReference type="Proteomes" id="UP001566331">
    <property type="component" value="Unassembled WGS sequence"/>
</dbReference>
<evidence type="ECO:0000313" key="3">
    <source>
        <dbReference type="Proteomes" id="UP001566331"/>
    </source>
</evidence>
<keyword evidence="3" id="KW-1185">Reference proteome</keyword>
<evidence type="ECO:0000313" key="2">
    <source>
        <dbReference type="EMBL" id="MEZ0476034.1"/>
    </source>
</evidence>
<gene>
    <name evidence="2" type="ORF">AB6713_15650</name>
</gene>
<accession>A0ABV4HTE2</accession>
<reference evidence="2 3" key="1">
    <citation type="submission" date="2024-07" db="EMBL/GenBank/DDBJ databases">
        <title>Luteimonas salilacus sp. nov., isolated from the shore soil of Salt Lake in Tibet of China.</title>
        <authorList>
            <person name="Zhang X."/>
            <person name="Li A."/>
        </authorList>
    </citation>
    <scope>NUCLEOTIDE SEQUENCE [LARGE SCALE GENOMIC DNA]</scope>
    <source>
        <strain evidence="2 3">B3-2-R+30</strain>
    </source>
</reference>
<dbReference type="EMBL" id="JBFWIC010000025">
    <property type="protein sequence ID" value="MEZ0476034.1"/>
    <property type="molecule type" value="Genomic_DNA"/>
</dbReference>
<comment type="caution">
    <text evidence="2">The sequence shown here is derived from an EMBL/GenBank/DDBJ whole genome shotgun (WGS) entry which is preliminary data.</text>
</comment>
<proteinExistence type="predicted"/>
<feature type="transmembrane region" description="Helical" evidence="1">
    <location>
        <begin position="76"/>
        <end position="94"/>
    </location>
</feature>
<protein>
    <recommendedName>
        <fullName evidence="4">DUF3566 domain-containing protein</fullName>
    </recommendedName>
</protein>
<feature type="transmembrane region" description="Helical" evidence="1">
    <location>
        <begin position="14"/>
        <end position="37"/>
    </location>
</feature>
<organism evidence="2 3">
    <name type="scientific">Luteimonas salinilitoris</name>
    <dbReference type="NCBI Taxonomy" id="3237697"/>
    <lineage>
        <taxon>Bacteria</taxon>
        <taxon>Pseudomonadati</taxon>
        <taxon>Pseudomonadota</taxon>
        <taxon>Gammaproteobacteria</taxon>
        <taxon>Lysobacterales</taxon>
        <taxon>Lysobacteraceae</taxon>
        <taxon>Luteimonas</taxon>
    </lineage>
</organism>
<keyword evidence="1" id="KW-0472">Membrane</keyword>
<keyword evidence="1" id="KW-0812">Transmembrane</keyword>
<evidence type="ECO:0000256" key="1">
    <source>
        <dbReference type="SAM" id="Phobius"/>
    </source>
</evidence>
<feature type="transmembrane region" description="Helical" evidence="1">
    <location>
        <begin position="49"/>
        <end position="70"/>
    </location>
</feature>
<sequence>MIIKQIGVLSAAKISGIIAAAIGLIAALLFLLFGGLLGGMMGDQGGNGGLLAIGGGVASLVILPVLYGIFGFIGGLIQAFIYNLAAGVVGGIRIETE</sequence>
<evidence type="ECO:0008006" key="4">
    <source>
        <dbReference type="Google" id="ProtNLM"/>
    </source>
</evidence>
<name>A0ABV4HTE2_9GAMM</name>
<dbReference type="RefSeq" id="WP_370564824.1">
    <property type="nucleotide sequence ID" value="NZ_JBFWIB010000010.1"/>
</dbReference>